<comment type="caution">
    <text evidence="2">The sequence shown here is derived from an EMBL/GenBank/DDBJ whole genome shotgun (WGS) entry which is preliminary data.</text>
</comment>
<dbReference type="Proteomes" id="UP001480595">
    <property type="component" value="Unassembled WGS sequence"/>
</dbReference>
<protein>
    <submittedName>
        <fullName evidence="2">Uncharacterized protein</fullName>
    </submittedName>
</protein>
<organism evidence="2 3">
    <name type="scientific">Apiospora phragmitis</name>
    <dbReference type="NCBI Taxonomy" id="2905665"/>
    <lineage>
        <taxon>Eukaryota</taxon>
        <taxon>Fungi</taxon>
        <taxon>Dikarya</taxon>
        <taxon>Ascomycota</taxon>
        <taxon>Pezizomycotina</taxon>
        <taxon>Sordariomycetes</taxon>
        <taxon>Xylariomycetidae</taxon>
        <taxon>Amphisphaeriales</taxon>
        <taxon>Apiosporaceae</taxon>
        <taxon>Apiospora</taxon>
    </lineage>
</organism>
<reference evidence="2 3" key="1">
    <citation type="submission" date="2023-01" db="EMBL/GenBank/DDBJ databases">
        <title>Analysis of 21 Apiospora genomes using comparative genomics revels a genus with tremendous synthesis potential of carbohydrate active enzymes and secondary metabolites.</title>
        <authorList>
            <person name="Sorensen T."/>
        </authorList>
    </citation>
    <scope>NUCLEOTIDE SEQUENCE [LARGE SCALE GENOMIC DNA]</scope>
    <source>
        <strain evidence="2 3">CBS 135458</strain>
    </source>
</reference>
<feature type="compositionally biased region" description="Basic residues" evidence="1">
    <location>
        <begin position="161"/>
        <end position="171"/>
    </location>
</feature>
<sequence length="315" mass="35506">MGGFGTSVSALLDTYTRCLGLLKAFKGHDGSNDTSPYDPAVSKAHARLRGSIRSDRSQIRKAYSSKFSKRGNRLQRGDAPSKAAIRQILDKLKAAITNLLSMVKTQKPVLDYESLMSLSNTSRIDAIRTMEQLSLRLSSSSSLFHEHRRPISGSSSSSNSSRRRRKKARRQPSRDTDSDVSGERSRSRRHTVVASSDDGTKGKTRRQKSLRKASQDFGTHHSKHSRSRSNRSNREDLEERYDQHRISYMTVSSDSTKLGEIAHRRSRIVNSSDSSQGDGYNVRPVYPLHTYMPPAPKEKRGFLRRVFGGKTRQDY</sequence>
<name>A0ABR1UIC0_9PEZI</name>
<feature type="compositionally biased region" description="Basic and acidic residues" evidence="1">
    <location>
        <begin position="172"/>
        <end position="185"/>
    </location>
</feature>
<evidence type="ECO:0000256" key="1">
    <source>
        <dbReference type="SAM" id="MobiDB-lite"/>
    </source>
</evidence>
<dbReference type="EMBL" id="JAQQWL010000009">
    <property type="protein sequence ID" value="KAK8058652.1"/>
    <property type="molecule type" value="Genomic_DNA"/>
</dbReference>
<feature type="compositionally biased region" description="Basic residues" evidence="1">
    <location>
        <begin position="220"/>
        <end position="231"/>
    </location>
</feature>
<evidence type="ECO:0000313" key="3">
    <source>
        <dbReference type="Proteomes" id="UP001480595"/>
    </source>
</evidence>
<feature type="compositionally biased region" description="Basic residues" evidence="1">
    <location>
        <begin position="202"/>
        <end position="211"/>
    </location>
</feature>
<feature type="region of interest" description="Disordered" evidence="1">
    <location>
        <begin position="140"/>
        <end position="236"/>
    </location>
</feature>
<proteinExistence type="predicted"/>
<dbReference type="GeneID" id="92093572"/>
<accession>A0ABR1UIC0</accession>
<feature type="compositionally biased region" description="Low complexity" evidence="1">
    <location>
        <begin position="151"/>
        <end position="160"/>
    </location>
</feature>
<evidence type="ECO:0000313" key="2">
    <source>
        <dbReference type="EMBL" id="KAK8058652.1"/>
    </source>
</evidence>
<gene>
    <name evidence="2" type="ORF">PG994_009100</name>
</gene>
<dbReference type="RefSeq" id="XP_066714098.1">
    <property type="nucleotide sequence ID" value="XM_066860509.1"/>
</dbReference>
<keyword evidence="3" id="KW-1185">Reference proteome</keyword>